<protein>
    <submittedName>
        <fullName evidence="3">Uncharacterized protein</fullName>
    </submittedName>
</protein>
<feature type="transmembrane region" description="Helical" evidence="2">
    <location>
        <begin position="6"/>
        <end position="27"/>
    </location>
</feature>
<evidence type="ECO:0000256" key="1">
    <source>
        <dbReference type="SAM" id="MobiDB-lite"/>
    </source>
</evidence>
<keyword evidence="2" id="KW-1133">Transmembrane helix</keyword>
<keyword evidence="2" id="KW-0812">Transmembrane</keyword>
<organism evidence="3 4">
    <name type="scientific">Dentipellis fragilis</name>
    <dbReference type="NCBI Taxonomy" id="205917"/>
    <lineage>
        <taxon>Eukaryota</taxon>
        <taxon>Fungi</taxon>
        <taxon>Dikarya</taxon>
        <taxon>Basidiomycota</taxon>
        <taxon>Agaricomycotina</taxon>
        <taxon>Agaricomycetes</taxon>
        <taxon>Russulales</taxon>
        <taxon>Hericiaceae</taxon>
        <taxon>Dentipellis</taxon>
    </lineage>
</organism>
<reference evidence="3 4" key="1">
    <citation type="submission" date="2019-02" db="EMBL/GenBank/DDBJ databases">
        <title>Genome sequencing of the rare red list fungi Dentipellis fragilis.</title>
        <authorList>
            <person name="Buettner E."/>
            <person name="Kellner H."/>
        </authorList>
    </citation>
    <scope>NUCLEOTIDE SEQUENCE [LARGE SCALE GENOMIC DNA]</scope>
    <source>
        <strain evidence="3 4">DSM 105465</strain>
    </source>
</reference>
<dbReference type="OrthoDB" id="497541at2759"/>
<gene>
    <name evidence="3" type="ORF">EVG20_g11533</name>
</gene>
<comment type="caution">
    <text evidence="3">The sequence shown here is derived from an EMBL/GenBank/DDBJ whole genome shotgun (WGS) entry which is preliminary data.</text>
</comment>
<dbReference type="EMBL" id="SEOQ01001841">
    <property type="protein sequence ID" value="TFY50415.1"/>
    <property type="molecule type" value="Genomic_DNA"/>
</dbReference>
<keyword evidence="2" id="KW-0472">Membrane</keyword>
<evidence type="ECO:0000256" key="2">
    <source>
        <dbReference type="SAM" id="Phobius"/>
    </source>
</evidence>
<dbReference type="AlphaFoldDB" id="A0A4Y9XKA7"/>
<keyword evidence="4" id="KW-1185">Reference proteome</keyword>
<sequence length="129" mass="14527">MAYTFVYGGAAVAGCIAAVMFLFLFFLQSIKRKHDASLSASGPKVVDKKTAKGALSNNDPNKDREPGAWVPVPFEYPSITPVTDDLRDIAPRPYRPFKAGPYHVTMGIRNMVWDDWIEVRRIRFAFLVF</sequence>
<name>A0A4Y9XKA7_9AGAM</name>
<accession>A0A4Y9XKA7</accession>
<evidence type="ECO:0000313" key="3">
    <source>
        <dbReference type="EMBL" id="TFY50415.1"/>
    </source>
</evidence>
<feature type="region of interest" description="Disordered" evidence="1">
    <location>
        <begin position="35"/>
        <end position="69"/>
    </location>
</feature>
<proteinExistence type="predicted"/>
<dbReference type="Proteomes" id="UP000298327">
    <property type="component" value="Unassembled WGS sequence"/>
</dbReference>
<evidence type="ECO:0000313" key="4">
    <source>
        <dbReference type="Proteomes" id="UP000298327"/>
    </source>
</evidence>